<dbReference type="SUPFAM" id="SSF56672">
    <property type="entry name" value="DNA/RNA polymerases"/>
    <property type="match status" value="1"/>
</dbReference>
<keyword evidence="3" id="KW-1185">Reference proteome</keyword>
<evidence type="ECO:0000313" key="3">
    <source>
        <dbReference type="Proteomes" id="UP000276133"/>
    </source>
</evidence>
<dbReference type="EMBL" id="REGN01013948">
    <property type="protein sequence ID" value="RMZ93264.1"/>
    <property type="molecule type" value="Genomic_DNA"/>
</dbReference>
<dbReference type="InterPro" id="IPR052560">
    <property type="entry name" value="RdDP_mobile_element"/>
</dbReference>
<gene>
    <name evidence="2" type="ORF">BpHYR1_034525</name>
</gene>
<dbReference type="OrthoDB" id="6159389at2759"/>
<comment type="caution">
    <text evidence="2">The sequence shown here is derived from an EMBL/GenBank/DDBJ whole genome shotgun (WGS) entry which is preliminary data.</text>
</comment>
<keyword evidence="2" id="KW-0378">Hydrolase</keyword>
<proteinExistence type="predicted"/>
<keyword evidence="2" id="KW-0548">Nucleotidyltransferase</keyword>
<feature type="domain" description="Reverse transcriptase" evidence="1">
    <location>
        <begin position="1"/>
        <end position="172"/>
    </location>
</feature>
<dbReference type="Proteomes" id="UP000276133">
    <property type="component" value="Unassembled WGS sequence"/>
</dbReference>
<dbReference type="PANTHER" id="PTHR36688">
    <property type="entry name" value="ENDO/EXONUCLEASE/PHOSPHATASE DOMAIN-CONTAINING PROTEIN"/>
    <property type="match status" value="1"/>
</dbReference>
<dbReference type="GO" id="GO:0004519">
    <property type="term" value="F:endonuclease activity"/>
    <property type="evidence" value="ECO:0007669"/>
    <property type="project" value="UniProtKB-KW"/>
</dbReference>
<keyword evidence="2" id="KW-0255">Endonuclease</keyword>
<dbReference type="PROSITE" id="PS50878">
    <property type="entry name" value="RT_POL"/>
    <property type="match status" value="1"/>
</dbReference>
<accession>A0A3M7P3K5</accession>
<organism evidence="2 3">
    <name type="scientific">Brachionus plicatilis</name>
    <name type="common">Marine rotifer</name>
    <name type="synonym">Brachionus muelleri</name>
    <dbReference type="NCBI Taxonomy" id="10195"/>
    <lineage>
        <taxon>Eukaryota</taxon>
        <taxon>Metazoa</taxon>
        <taxon>Spiralia</taxon>
        <taxon>Gnathifera</taxon>
        <taxon>Rotifera</taxon>
        <taxon>Eurotatoria</taxon>
        <taxon>Monogononta</taxon>
        <taxon>Pseudotrocha</taxon>
        <taxon>Ploima</taxon>
        <taxon>Brachionidae</taxon>
        <taxon>Brachionus</taxon>
    </lineage>
</organism>
<keyword evidence="2" id="KW-0808">Transferase</keyword>
<name>A0A3M7P3K5_BRAPC</name>
<reference evidence="2 3" key="1">
    <citation type="journal article" date="2018" name="Sci. Rep.">
        <title>Genomic signatures of local adaptation to the degree of environmental predictability in rotifers.</title>
        <authorList>
            <person name="Franch-Gras L."/>
            <person name="Hahn C."/>
            <person name="Garcia-Roger E.M."/>
            <person name="Carmona M.J."/>
            <person name="Serra M."/>
            <person name="Gomez A."/>
        </authorList>
    </citation>
    <scope>NUCLEOTIDE SEQUENCE [LARGE SCALE GENOMIC DNA]</scope>
    <source>
        <strain evidence="2">HYR1</strain>
    </source>
</reference>
<keyword evidence="2" id="KW-0540">Nuclease</keyword>
<dbReference type="Gene3D" id="3.30.70.270">
    <property type="match status" value="1"/>
</dbReference>
<dbReference type="InterPro" id="IPR043502">
    <property type="entry name" value="DNA/RNA_pol_sf"/>
</dbReference>
<sequence>MNEFQKLVSFNSSNTTETTWDQATLTNWTESFLKDRTFQEQYNEATSRPKKIECVVPQASCLSPTLFILYFSDIAKLIPPNVKIAIYADDLCIWYTGSSKREIKRVIQRVINIIVEFCKKWGMTIKKEKTCYTAFTSAGLRQNYTKKYSFNLKIANQNIQFEPNPTFLGVTLDPKINFKEHPKQVEKKIIPKINLIKHIKNFKWSNSSSIDTILYKSLIR</sequence>
<evidence type="ECO:0000259" key="1">
    <source>
        <dbReference type="PROSITE" id="PS50878"/>
    </source>
</evidence>
<dbReference type="Pfam" id="PF00078">
    <property type="entry name" value="RVT_1"/>
    <property type="match status" value="1"/>
</dbReference>
<dbReference type="InterPro" id="IPR000477">
    <property type="entry name" value="RT_dom"/>
</dbReference>
<dbReference type="InterPro" id="IPR043128">
    <property type="entry name" value="Rev_trsase/Diguanyl_cyclase"/>
</dbReference>
<protein>
    <submittedName>
        <fullName evidence="2">AP-like endonuclease reverse transcriptase</fullName>
    </submittedName>
</protein>
<evidence type="ECO:0000313" key="2">
    <source>
        <dbReference type="EMBL" id="RMZ93264.1"/>
    </source>
</evidence>
<dbReference type="PANTHER" id="PTHR36688:SF1">
    <property type="entry name" value="ENDONUCLEASE_EXONUCLEASE_PHOSPHATASE DOMAIN-CONTAINING PROTEIN"/>
    <property type="match status" value="1"/>
</dbReference>
<keyword evidence="2" id="KW-0695">RNA-directed DNA polymerase</keyword>
<dbReference type="GO" id="GO:0003964">
    <property type="term" value="F:RNA-directed DNA polymerase activity"/>
    <property type="evidence" value="ECO:0007669"/>
    <property type="project" value="UniProtKB-KW"/>
</dbReference>
<dbReference type="AlphaFoldDB" id="A0A3M7P3K5"/>